<dbReference type="SFLD" id="SFLDS00019">
    <property type="entry name" value="Glutathione_Transferase_(cytos"/>
    <property type="match status" value="1"/>
</dbReference>
<dbReference type="PANTHER" id="PTHR43900:SF3">
    <property type="entry name" value="GLUTATHIONE S-TRANSFERASE RHO"/>
    <property type="match status" value="1"/>
</dbReference>
<comment type="catalytic activity">
    <reaction evidence="3">
        <text>RX + glutathione = an S-substituted glutathione + a halide anion + H(+)</text>
        <dbReference type="Rhea" id="RHEA:16437"/>
        <dbReference type="ChEBI" id="CHEBI:15378"/>
        <dbReference type="ChEBI" id="CHEBI:16042"/>
        <dbReference type="ChEBI" id="CHEBI:17792"/>
        <dbReference type="ChEBI" id="CHEBI:57925"/>
        <dbReference type="ChEBI" id="CHEBI:90779"/>
        <dbReference type="EC" id="2.5.1.18"/>
    </reaction>
</comment>
<dbReference type="SUPFAM" id="SSF47616">
    <property type="entry name" value="GST C-terminal domain-like"/>
    <property type="match status" value="1"/>
</dbReference>
<feature type="domain" description="GST N-terminal" evidence="5">
    <location>
        <begin position="35"/>
        <end position="116"/>
    </location>
</feature>
<dbReference type="InterPro" id="IPR004046">
    <property type="entry name" value="GST_C"/>
</dbReference>
<dbReference type="EMBL" id="OZ019900">
    <property type="protein sequence ID" value="CAK9234928.1"/>
    <property type="molecule type" value="Genomic_DNA"/>
</dbReference>
<name>A0ABP0V0W7_9BRYO</name>
<evidence type="ECO:0000256" key="1">
    <source>
        <dbReference type="ARBA" id="ARBA00012452"/>
    </source>
</evidence>
<dbReference type="Proteomes" id="UP001497512">
    <property type="component" value="Chromosome 8"/>
</dbReference>
<dbReference type="InterPro" id="IPR036282">
    <property type="entry name" value="Glutathione-S-Trfase_C_sf"/>
</dbReference>
<dbReference type="PROSITE" id="PS50404">
    <property type="entry name" value="GST_NTER"/>
    <property type="match status" value="1"/>
</dbReference>
<proteinExistence type="inferred from homology"/>
<evidence type="ECO:0000256" key="3">
    <source>
        <dbReference type="ARBA" id="ARBA00047960"/>
    </source>
</evidence>
<accession>A0ABP0V0W7</accession>
<dbReference type="PANTHER" id="PTHR43900">
    <property type="entry name" value="GLUTATHIONE S-TRANSFERASE RHO"/>
    <property type="match status" value="1"/>
</dbReference>
<evidence type="ECO:0000256" key="2">
    <source>
        <dbReference type="ARBA" id="ARBA00022679"/>
    </source>
</evidence>
<dbReference type="SFLD" id="SFLDG00358">
    <property type="entry name" value="Main_(cytGST)"/>
    <property type="match status" value="1"/>
</dbReference>
<feature type="domain" description="GST C-terminal" evidence="6">
    <location>
        <begin position="123"/>
        <end position="249"/>
    </location>
</feature>
<gene>
    <name evidence="7" type="ORF">CSSPTR1EN2_LOCUS22462</name>
</gene>
<dbReference type="InterPro" id="IPR010987">
    <property type="entry name" value="Glutathione-S-Trfase_C-like"/>
</dbReference>
<dbReference type="Gene3D" id="1.20.1050.10">
    <property type="match status" value="1"/>
</dbReference>
<dbReference type="SUPFAM" id="SSF52833">
    <property type="entry name" value="Thioredoxin-like"/>
    <property type="match status" value="1"/>
</dbReference>
<dbReference type="PROSITE" id="PS50405">
    <property type="entry name" value="GST_CTER"/>
    <property type="match status" value="1"/>
</dbReference>
<dbReference type="InterPro" id="IPR004045">
    <property type="entry name" value="Glutathione_S-Trfase_N"/>
</dbReference>
<organism evidence="7 8">
    <name type="scientific">Sphagnum troendelagicum</name>
    <dbReference type="NCBI Taxonomy" id="128251"/>
    <lineage>
        <taxon>Eukaryota</taxon>
        <taxon>Viridiplantae</taxon>
        <taxon>Streptophyta</taxon>
        <taxon>Embryophyta</taxon>
        <taxon>Bryophyta</taxon>
        <taxon>Sphagnophytina</taxon>
        <taxon>Sphagnopsida</taxon>
        <taxon>Sphagnales</taxon>
        <taxon>Sphagnaceae</taxon>
        <taxon>Sphagnum</taxon>
    </lineage>
</organism>
<dbReference type="InterPro" id="IPR036249">
    <property type="entry name" value="Thioredoxin-like_sf"/>
</dbReference>
<sequence>MERYCLDCRKLAVDFSVARFTPLCQGSIPCSNTRENMKLYGAGTANVHRALLVLFEKEVWDVELVHVNLLAGEHMKPWYQAMQPFHQIPLLEDCDFRLYESRAIIRYIAEKYEGQGAPLLGKTLKERALVNQWVEVEGQNFFAPYEAISLESFKAFYFKRPLDKQLVTSNFEKLEKVFNVYEAQLSRNKYLAGDHYSIADLVHTPSLHRLKRVEVDAFAKWKHVTAWYEDIRSRPAFQKVLEWDSKWPFVKAE</sequence>
<keyword evidence="2" id="KW-0808">Transferase</keyword>
<dbReference type="Pfam" id="PF02798">
    <property type="entry name" value="GST_N"/>
    <property type="match status" value="1"/>
</dbReference>
<dbReference type="EC" id="2.5.1.18" evidence="1"/>
<dbReference type="Pfam" id="PF00043">
    <property type="entry name" value="GST_C"/>
    <property type="match status" value="1"/>
</dbReference>
<keyword evidence="8" id="KW-1185">Reference proteome</keyword>
<dbReference type="Gene3D" id="3.40.30.10">
    <property type="entry name" value="Glutaredoxin"/>
    <property type="match status" value="1"/>
</dbReference>
<comment type="similarity">
    <text evidence="4">Belongs to the GST superfamily.</text>
</comment>
<evidence type="ECO:0000313" key="7">
    <source>
        <dbReference type="EMBL" id="CAK9234928.1"/>
    </source>
</evidence>
<dbReference type="InterPro" id="IPR040079">
    <property type="entry name" value="Glutathione_S-Trfase"/>
</dbReference>
<evidence type="ECO:0000259" key="6">
    <source>
        <dbReference type="PROSITE" id="PS50405"/>
    </source>
</evidence>
<evidence type="ECO:0000259" key="5">
    <source>
        <dbReference type="PROSITE" id="PS50404"/>
    </source>
</evidence>
<protein>
    <recommendedName>
        <fullName evidence="1">glutathione transferase</fullName>
        <ecNumber evidence="1">2.5.1.18</ecNumber>
    </recommendedName>
</protein>
<reference evidence="7" key="1">
    <citation type="submission" date="2024-02" db="EMBL/GenBank/DDBJ databases">
        <authorList>
            <consortium name="ELIXIR-Norway"/>
            <consortium name="Elixir Norway"/>
        </authorList>
    </citation>
    <scope>NUCLEOTIDE SEQUENCE</scope>
</reference>
<evidence type="ECO:0000256" key="4">
    <source>
        <dbReference type="RuleBase" id="RU003494"/>
    </source>
</evidence>
<evidence type="ECO:0000313" key="8">
    <source>
        <dbReference type="Proteomes" id="UP001497512"/>
    </source>
</evidence>